<keyword evidence="1" id="KW-0812">Transmembrane</keyword>
<protein>
    <recommendedName>
        <fullName evidence="4">Competence protein ComGF</fullName>
    </recommendedName>
</protein>
<sequence>MHFLQTRDKRTFFLPSVLTQKGFTLIESILQFSIFLFVVATLPTIFHFLGTTNNLLANNQEQQWDLFLMDTRNYLDEQVNVIVINQSSGIRITTINESYDIELNGNEIRKQRNQLGNEPMLLHVKAVTFTKYGHEIRLRVKKNSGEIYEQSFQISG</sequence>
<evidence type="ECO:0000313" key="2">
    <source>
        <dbReference type="EMBL" id="AYC29561.1"/>
    </source>
</evidence>
<evidence type="ECO:0008006" key="4">
    <source>
        <dbReference type="Google" id="ProtNLM"/>
    </source>
</evidence>
<dbReference type="AlphaFoldDB" id="A0A385YST8"/>
<dbReference type="InterPro" id="IPR016977">
    <property type="entry name" value="ComGF"/>
</dbReference>
<dbReference type="KEGG" id="paek:D3873_06570"/>
<evidence type="ECO:0000256" key="1">
    <source>
        <dbReference type="SAM" id="Phobius"/>
    </source>
</evidence>
<dbReference type="Pfam" id="PF15980">
    <property type="entry name" value="ComGF"/>
    <property type="match status" value="1"/>
</dbReference>
<dbReference type="Proteomes" id="UP000265725">
    <property type="component" value="Chromosome"/>
</dbReference>
<gene>
    <name evidence="2" type="ORF">D3873_06570</name>
</gene>
<keyword evidence="1" id="KW-1133">Transmembrane helix</keyword>
<feature type="transmembrane region" description="Helical" evidence="1">
    <location>
        <begin position="29"/>
        <end position="49"/>
    </location>
</feature>
<organism evidence="2 3">
    <name type="scientific">Paenisporosarcina cavernae</name>
    <dbReference type="NCBI Taxonomy" id="2320858"/>
    <lineage>
        <taxon>Bacteria</taxon>
        <taxon>Bacillati</taxon>
        <taxon>Bacillota</taxon>
        <taxon>Bacilli</taxon>
        <taxon>Bacillales</taxon>
        <taxon>Caryophanaceae</taxon>
        <taxon>Paenisporosarcina</taxon>
    </lineage>
</organism>
<dbReference type="RefSeq" id="WP_119883301.1">
    <property type="nucleotide sequence ID" value="NZ_CP032418.1"/>
</dbReference>
<reference evidence="3" key="1">
    <citation type="submission" date="2018-09" db="EMBL/GenBank/DDBJ databases">
        <authorList>
            <person name="Zhu H."/>
        </authorList>
    </citation>
    <scope>NUCLEOTIDE SEQUENCE [LARGE SCALE GENOMIC DNA]</scope>
    <source>
        <strain evidence="3">K2R23-3</strain>
    </source>
</reference>
<evidence type="ECO:0000313" key="3">
    <source>
        <dbReference type="Proteomes" id="UP000265725"/>
    </source>
</evidence>
<keyword evidence="3" id="KW-1185">Reference proteome</keyword>
<keyword evidence="1" id="KW-0472">Membrane</keyword>
<accession>A0A385YST8</accession>
<dbReference type="NCBIfam" id="NF041002">
    <property type="entry name" value="pilin_ComGF"/>
    <property type="match status" value="1"/>
</dbReference>
<proteinExistence type="predicted"/>
<dbReference type="EMBL" id="CP032418">
    <property type="protein sequence ID" value="AYC29561.1"/>
    <property type="molecule type" value="Genomic_DNA"/>
</dbReference>
<dbReference type="OrthoDB" id="2361316at2"/>
<name>A0A385YST8_9BACL</name>